<sequence length="393" mass="41113">MDAPVRPAPPAVAWTPLTGTAHSIALEVLLDGPLPRSELARRLDLSAGTLTRLSKPLLDSGLLQETGSAYDPVTGRPTRPMDVDENSHLFVGVKLTARTAHAVLTSLRATVLASDEAVLPDPSPGAVVETVVDLVRSVVAGHPGGTGTDLRAVGVSLGGLVGDHGHVLSATFLGWQDVPLGRVLEERLGLPVVVDNDLLSFTRAEQWFGAARRCRHFAVLTVGEGLGYGLVVHDEVVDRPDAGVGLLGHFPLLPGGPLCPQGHQGCADALLTAAAVEARASAALRRPLGYEEVLDLAEAGEPLARRVVDDSAEALGTLVAAIANLTMPEKVILSGEGIRLAVVGRDALLAGLRAHRSPYASELDLDVQPTGFTEWARGAAVTAIRTFVLGHRR</sequence>
<dbReference type="PANTHER" id="PTHR18964">
    <property type="entry name" value="ROK (REPRESSOR, ORF, KINASE) FAMILY"/>
    <property type="match status" value="1"/>
</dbReference>
<dbReference type="InterPro" id="IPR036388">
    <property type="entry name" value="WH-like_DNA-bd_sf"/>
</dbReference>
<keyword evidence="2" id="KW-0808">Transferase</keyword>
<dbReference type="Gene3D" id="1.10.10.10">
    <property type="entry name" value="Winged helix-like DNA-binding domain superfamily/Winged helix DNA-binding domain"/>
    <property type="match status" value="1"/>
</dbReference>
<name>A0A7W4TMY9_KINRA</name>
<dbReference type="EMBL" id="JACHVY010000002">
    <property type="protein sequence ID" value="MBB2901780.1"/>
    <property type="molecule type" value="Genomic_DNA"/>
</dbReference>
<dbReference type="Pfam" id="PF00480">
    <property type="entry name" value="ROK"/>
    <property type="match status" value="1"/>
</dbReference>
<evidence type="ECO:0000256" key="1">
    <source>
        <dbReference type="ARBA" id="ARBA00006479"/>
    </source>
</evidence>
<reference evidence="2 3" key="1">
    <citation type="submission" date="2020-08" db="EMBL/GenBank/DDBJ databases">
        <title>The Agave Microbiome: Exploring the role of microbial communities in plant adaptations to desert environments.</title>
        <authorList>
            <person name="Partida-Martinez L.P."/>
        </authorList>
    </citation>
    <scope>NUCLEOTIDE SEQUENCE [LARGE SCALE GENOMIC DNA]</scope>
    <source>
        <strain evidence="2 3">AS2.23</strain>
    </source>
</reference>
<dbReference type="PANTHER" id="PTHR18964:SF149">
    <property type="entry name" value="BIFUNCTIONAL UDP-N-ACETYLGLUCOSAMINE 2-EPIMERASE_N-ACETYLMANNOSAMINE KINASE"/>
    <property type="match status" value="1"/>
</dbReference>
<dbReference type="AlphaFoldDB" id="A0A7W4TMY9"/>
<dbReference type="Proteomes" id="UP000533269">
    <property type="component" value="Unassembled WGS sequence"/>
</dbReference>
<organism evidence="2 3">
    <name type="scientific">Kineococcus radiotolerans</name>
    <dbReference type="NCBI Taxonomy" id="131568"/>
    <lineage>
        <taxon>Bacteria</taxon>
        <taxon>Bacillati</taxon>
        <taxon>Actinomycetota</taxon>
        <taxon>Actinomycetes</taxon>
        <taxon>Kineosporiales</taxon>
        <taxon>Kineosporiaceae</taxon>
        <taxon>Kineococcus</taxon>
    </lineage>
</organism>
<keyword evidence="2" id="KW-0418">Kinase</keyword>
<dbReference type="RefSeq" id="WP_012086805.1">
    <property type="nucleotide sequence ID" value="NZ_JACHVY010000002.1"/>
</dbReference>
<dbReference type="GO" id="GO:0016301">
    <property type="term" value="F:kinase activity"/>
    <property type="evidence" value="ECO:0007669"/>
    <property type="project" value="UniProtKB-KW"/>
</dbReference>
<proteinExistence type="inferred from homology"/>
<gene>
    <name evidence="2" type="ORF">FHR75_002595</name>
</gene>
<comment type="caution">
    <text evidence="2">The sequence shown here is derived from an EMBL/GenBank/DDBJ whole genome shotgun (WGS) entry which is preliminary data.</text>
</comment>
<evidence type="ECO:0000313" key="3">
    <source>
        <dbReference type="Proteomes" id="UP000533269"/>
    </source>
</evidence>
<accession>A0A7W4TMY9</accession>
<comment type="similarity">
    <text evidence="1">Belongs to the ROK (NagC/XylR) family.</text>
</comment>
<dbReference type="SUPFAM" id="SSF53067">
    <property type="entry name" value="Actin-like ATPase domain"/>
    <property type="match status" value="1"/>
</dbReference>
<dbReference type="SUPFAM" id="SSF46785">
    <property type="entry name" value="Winged helix' DNA-binding domain"/>
    <property type="match status" value="1"/>
</dbReference>
<dbReference type="InterPro" id="IPR000600">
    <property type="entry name" value="ROK"/>
</dbReference>
<dbReference type="InterPro" id="IPR036390">
    <property type="entry name" value="WH_DNA-bd_sf"/>
</dbReference>
<dbReference type="Gene3D" id="3.30.420.40">
    <property type="match status" value="2"/>
</dbReference>
<reference evidence="2 3" key="2">
    <citation type="submission" date="2020-08" db="EMBL/GenBank/DDBJ databases">
        <authorList>
            <person name="Partida-Martinez L."/>
            <person name="Huntemann M."/>
            <person name="Clum A."/>
            <person name="Wang J."/>
            <person name="Palaniappan K."/>
            <person name="Ritter S."/>
            <person name="Chen I.-M."/>
            <person name="Stamatis D."/>
            <person name="Reddy T."/>
            <person name="O'Malley R."/>
            <person name="Daum C."/>
            <person name="Shapiro N."/>
            <person name="Ivanova N."/>
            <person name="Kyrpides N."/>
            <person name="Woyke T."/>
        </authorList>
    </citation>
    <scope>NUCLEOTIDE SEQUENCE [LARGE SCALE GENOMIC DNA]</scope>
    <source>
        <strain evidence="2 3">AS2.23</strain>
    </source>
</reference>
<dbReference type="InterPro" id="IPR043129">
    <property type="entry name" value="ATPase_NBD"/>
</dbReference>
<protein>
    <submittedName>
        <fullName evidence="2">Putative NBD/HSP70 family sugar kinase</fullName>
    </submittedName>
</protein>
<evidence type="ECO:0000313" key="2">
    <source>
        <dbReference type="EMBL" id="MBB2901780.1"/>
    </source>
</evidence>
<dbReference type="OMA" id="VANIAMP"/>